<dbReference type="InterPro" id="IPR027417">
    <property type="entry name" value="P-loop_NTPase"/>
</dbReference>
<evidence type="ECO:0000313" key="2">
    <source>
        <dbReference type="Proteomes" id="UP000000641"/>
    </source>
</evidence>
<gene>
    <name evidence="1" type="ordered locus">Tpen_1366</name>
</gene>
<protein>
    <recommendedName>
        <fullName evidence="3">ATPase AAA-type core domain-containing protein</fullName>
    </recommendedName>
</protein>
<reference evidence="2" key="1">
    <citation type="journal article" date="2008" name="J. Bacteriol.">
        <title>Genome sequence of Thermofilum pendens reveals an exceptional loss of biosynthetic pathways without genome reduction.</title>
        <authorList>
            <person name="Anderson I."/>
            <person name="Rodriguez J."/>
            <person name="Susanti D."/>
            <person name="Porat I."/>
            <person name="Reich C."/>
            <person name="Ulrich L.E."/>
            <person name="Elkins J.G."/>
            <person name="Mavromatis K."/>
            <person name="Lykidis A."/>
            <person name="Kim E."/>
            <person name="Thompson L.S."/>
            <person name="Nolan M."/>
            <person name="Land M."/>
            <person name="Copeland A."/>
            <person name="Lapidus A."/>
            <person name="Lucas S."/>
            <person name="Detter C."/>
            <person name="Zhulin I.B."/>
            <person name="Olsen G.J."/>
            <person name="Whitman W."/>
            <person name="Mukhopadhyay B."/>
            <person name="Bristow J."/>
            <person name="Kyrpides N."/>
        </authorList>
    </citation>
    <scope>NUCLEOTIDE SEQUENCE [LARGE SCALE GENOMIC DNA]</scope>
    <source>
        <strain evidence="2">DSM 2475 / Hrk 5</strain>
    </source>
</reference>
<dbReference type="Proteomes" id="UP000000641">
    <property type="component" value="Chromosome"/>
</dbReference>
<organism evidence="1 2">
    <name type="scientific">Thermofilum pendens (strain DSM 2475 / Hrk 5)</name>
    <dbReference type="NCBI Taxonomy" id="368408"/>
    <lineage>
        <taxon>Archaea</taxon>
        <taxon>Thermoproteota</taxon>
        <taxon>Thermoprotei</taxon>
        <taxon>Thermofilales</taxon>
        <taxon>Thermofilaceae</taxon>
        <taxon>Thermofilum</taxon>
    </lineage>
</organism>
<dbReference type="eggNOG" id="arCOG06982">
    <property type="taxonomic scope" value="Archaea"/>
</dbReference>
<dbReference type="HOGENOM" id="CLU_862274_0_0_2"/>
<sequence>MKRGIKVKLSGERLRGVELVLEAGSVRAFTGFNATLKSASARAILLALLDLQLVTPLSEELLGDRLEGARGLVAAEVEGVEGGVLGYVVEDYRLVLRAYLQSVKDKLEELRGEVRRLEPPTGGIASEAYRLIREVEWLLSGSRDVLKLKESVDTKLLSRAERLVEEVLGRVAERAGVRVEDVAPLHLTVTGEGFIVRDERLGSEVQVESVSSAVSSALLWELTKLFFSVPAAARFLVVEEPEEAMSPLQQVAYARALERLAKEMPGDNYAVVTTHSPYVAVALSAAPVYFRWDWDSKMYVAEESTLPPSFTLAELLLLKGGG</sequence>
<dbReference type="STRING" id="368408.Tpen_1366"/>
<proteinExistence type="predicted"/>
<dbReference type="RefSeq" id="WP_011753028.1">
    <property type="nucleotide sequence ID" value="NC_008698.1"/>
</dbReference>
<dbReference type="AlphaFoldDB" id="A1RZY3"/>
<name>A1RZY3_THEPD</name>
<dbReference type="EnsemblBacteria" id="ABL78763">
    <property type="protein sequence ID" value="ABL78763"/>
    <property type="gene ID" value="Tpen_1366"/>
</dbReference>
<dbReference type="GeneID" id="4601191"/>
<dbReference type="EMBL" id="CP000505">
    <property type="protein sequence ID" value="ABL78763.1"/>
    <property type="molecule type" value="Genomic_DNA"/>
</dbReference>
<accession>A1RZY3</accession>
<evidence type="ECO:0008006" key="3">
    <source>
        <dbReference type="Google" id="ProtNLM"/>
    </source>
</evidence>
<keyword evidence="2" id="KW-1185">Reference proteome</keyword>
<dbReference type="Gene3D" id="3.40.50.300">
    <property type="entry name" value="P-loop containing nucleotide triphosphate hydrolases"/>
    <property type="match status" value="1"/>
</dbReference>
<evidence type="ECO:0000313" key="1">
    <source>
        <dbReference type="EMBL" id="ABL78763.1"/>
    </source>
</evidence>
<dbReference type="KEGG" id="tpe:Tpen_1366"/>